<evidence type="ECO:0000313" key="7">
    <source>
        <dbReference type="Proteomes" id="UP000642284"/>
    </source>
</evidence>
<feature type="domain" description="HTH hxlR-type" evidence="5">
    <location>
        <begin position="26"/>
        <end position="132"/>
    </location>
</feature>
<dbReference type="Gene3D" id="1.10.10.10">
    <property type="entry name" value="Winged helix-like DNA-binding domain superfamily/Winged helix DNA-binding domain"/>
    <property type="match status" value="1"/>
</dbReference>
<dbReference type="PANTHER" id="PTHR33204:SF39">
    <property type="entry name" value="TRANSCRIPTIONAL REGULATORY PROTEIN"/>
    <property type="match status" value="1"/>
</dbReference>
<accession>A0ABR7SKF0</accession>
<gene>
    <name evidence="6" type="ORF">H9Y04_25775</name>
</gene>
<organism evidence="6 7">
    <name type="scientific">Streptomyces polyasparticus</name>
    <dbReference type="NCBI Taxonomy" id="2767826"/>
    <lineage>
        <taxon>Bacteria</taxon>
        <taxon>Bacillati</taxon>
        <taxon>Actinomycetota</taxon>
        <taxon>Actinomycetes</taxon>
        <taxon>Kitasatosporales</taxon>
        <taxon>Streptomycetaceae</taxon>
        <taxon>Streptomyces</taxon>
    </lineage>
</organism>
<dbReference type="SUPFAM" id="SSF46785">
    <property type="entry name" value="Winged helix' DNA-binding domain"/>
    <property type="match status" value="1"/>
</dbReference>
<evidence type="ECO:0000256" key="2">
    <source>
        <dbReference type="ARBA" id="ARBA00023125"/>
    </source>
</evidence>
<evidence type="ECO:0000259" key="5">
    <source>
        <dbReference type="PROSITE" id="PS51118"/>
    </source>
</evidence>
<dbReference type="InterPro" id="IPR036390">
    <property type="entry name" value="WH_DNA-bd_sf"/>
</dbReference>
<evidence type="ECO:0000313" key="6">
    <source>
        <dbReference type="EMBL" id="MBC9715955.1"/>
    </source>
</evidence>
<dbReference type="Proteomes" id="UP000642284">
    <property type="component" value="Unassembled WGS sequence"/>
</dbReference>
<feature type="region of interest" description="Disordered" evidence="4">
    <location>
        <begin position="1"/>
        <end position="20"/>
    </location>
</feature>
<keyword evidence="7" id="KW-1185">Reference proteome</keyword>
<keyword evidence="1" id="KW-0805">Transcription regulation</keyword>
<dbReference type="EMBL" id="JACTVJ010000012">
    <property type="protein sequence ID" value="MBC9715955.1"/>
    <property type="molecule type" value="Genomic_DNA"/>
</dbReference>
<dbReference type="InterPro" id="IPR036388">
    <property type="entry name" value="WH-like_DNA-bd_sf"/>
</dbReference>
<sequence>MSQVQPEASEPQPDGAAANTPYEHTCMIRGDGGRSVRAVLDRIGDKWTLLIVATLDGRRMRFGELHQHVPGISQRMLTLTLRHLTRDGLVSRTAFAEVPPRVEYALTPLGRSLIPPALALAGWAVENNARIMESRAAHDEAARRKGSPGE</sequence>
<evidence type="ECO:0000256" key="3">
    <source>
        <dbReference type="ARBA" id="ARBA00023163"/>
    </source>
</evidence>
<evidence type="ECO:0000256" key="1">
    <source>
        <dbReference type="ARBA" id="ARBA00023015"/>
    </source>
</evidence>
<keyword evidence="3" id="KW-0804">Transcription</keyword>
<keyword evidence="2" id="KW-0238">DNA-binding</keyword>
<proteinExistence type="predicted"/>
<comment type="caution">
    <text evidence="6">The sequence shown here is derived from an EMBL/GenBank/DDBJ whole genome shotgun (WGS) entry which is preliminary data.</text>
</comment>
<protein>
    <submittedName>
        <fullName evidence="6">Helix-turn-helix transcriptional regulator</fullName>
    </submittedName>
</protein>
<reference evidence="6 7" key="1">
    <citation type="submission" date="2020-08" db="EMBL/GenBank/DDBJ databases">
        <title>Genemic of Streptomyces polyaspartic.</title>
        <authorList>
            <person name="Liu W."/>
        </authorList>
    </citation>
    <scope>NUCLEOTIDE SEQUENCE [LARGE SCALE GENOMIC DNA]</scope>
    <source>
        <strain evidence="6 7">TRM66268-LWL</strain>
    </source>
</reference>
<name>A0ABR7SKF0_9ACTN</name>
<dbReference type="PROSITE" id="PS51118">
    <property type="entry name" value="HTH_HXLR"/>
    <property type="match status" value="1"/>
</dbReference>
<dbReference type="InterPro" id="IPR002577">
    <property type="entry name" value="HTH_HxlR"/>
</dbReference>
<dbReference type="Pfam" id="PF01638">
    <property type="entry name" value="HxlR"/>
    <property type="match status" value="1"/>
</dbReference>
<dbReference type="PANTHER" id="PTHR33204">
    <property type="entry name" value="TRANSCRIPTIONAL REGULATOR, MARR FAMILY"/>
    <property type="match status" value="1"/>
</dbReference>
<evidence type="ECO:0000256" key="4">
    <source>
        <dbReference type="SAM" id="MobiDB-lite"/>
    </source>
</evidence>